<dbReference type="Pfam" id="PF01026">
    <property type="entry name" value="TatD_DNase"/>
    <property type="match status" value="1"/>
</dbReference>
<dbReference type="PIRSF" id="PIRSF005902">
    <property type="entry name" value="DNase_TatD"/>
    <property type="match status" value="1"/>
</dbReference>
<dbReference type="FunFam" id="3.20.20.140:FF:000005">
    <property type="entry name" value="TatD family hydrolase"/>
    <property type="match status" value="1"/>
</dbReference>
<evidence type="ECO:0000313" key="6">
    <source>
        <dbReference type="Proteomes" id="UP000229976"/>
    </source>
</evidence>
<dbReference type="PANTHER" id="PTHR46124">
    <property type="entry name" value="D-AMINOACYL-TRNA DEACYLASE"/>
    <property type="match status" value="1"/>
</dbReference>
<evidence type="ECO:0000256" key="2">
    <source>
        <dbReference type="ARBA" id="ARBA00022801"/>
    </source>
</evidence>
<dbReference type="InterPro" id="IPR018228">
    <property type="entry name" value="DNase_TatD-rel_CS"/>
</dbReference>
<evidence type="ECO:0000256" key="1">
    <source>
        <dbReference type="ARBA" id="ARBA00022723"/>
    </source>
</evidence>
<dbReference type="GO" id="GO:0004536">
    <property type="term" value="F:DNA nuclease activity"/>
    <property type="evidence" value="ECO:0007669"/>
    <property type="project" value="InterPro"/>
</dbReference>
<feature type="binding site" evidence="3">
    <location>
        <position position="6"/>
    </location>
    <ligand>
        <name>a divalent metal cation</name>
        <dbReference type="ChEBI" id="CHEBI:60240"/>
        <label>1</label>
    </ligand>
</feature>
<dbReference type="PROSITE" id="PS01091">
    <property type="entry name" value="TATD_3"/>
    <property type="match status" value="1"/>
</dbReference>
<protein>
    <submittedName>
        <fullName evidence="5">Hydrolase TatD</fullName>
    </submittedName>
</protein>
<dbReference type="SUPFAM" id="SSF51556">
    <property type="entry name" value="Metallo-dependent hydrolases"/>
    <property type="match status" value="1"/>
</dbReference>
<evidence type="ECO:0000256" key="4">
    <source>
        <dbReference type="SAM" id="Coils"/>
    </source>
</evidence>
<keyword evidence="4" id="KW-0175">Coiled coil</keyword>
<comment type="caution">
    <text evidence="5">The sequence shown here is derived from an EMBL/GenBank/DDBJ whole genome shotgun (WGS) entry which is preliminary data.</text>
</comment>
<dbReference type="PANTHER" id="PTHR46124:SF2">
    <property type="entry name" value="D-AMINOACYL-TRNA DEACYLASE"/>
    <property type="match status" value="1"/>
</dbReference>
<reference evidence="5 6" key="1">
    <citation type="submission" date="2017-09" db="EMBL/GenBank/DDBJ databases">
        <title>Depth-based differentiation of microbial function through sediment-hosted aquifers and enrichment of novel symbionts in the deep terrestrial subsurface.</title>
        <authorList>
            <person name="Probst A.J."/>
            <person name="Ladd B."/>
            <person name="Jarett J.K."/>
            <person name="Geller-Mcgrath D.E."/>
            <person name="Sieber C.M."/>
            <person name="Emerson J.B."/>
            <person name="Anantharaman K."/>
            <person name="Thomas B.C."/>
            <person name="Malmstrom R."/>
            <person name="Stieglmeier M."/>
            <person name="Klingl A."/>
            <person name="Woyke T."/>
            <person name="Ryan C.M."/>
            <person name="Banfield J.F."/>
        </authorList>
    </citation>
    <scope>NUCLEOTIDE SEQUENCE [LARGE SCALE GENOMIC DNA]</scope>
    <source>
        <strain evidence="5">CG23_combo_of_CG06-09_8_20_14_all_39_17</strain>
    </source>
</reference>
<dbReference type="GO" id="GO:0005829">
    <property type="term" value="C:cytosol"/>
    <property type="evidence" value="ECO:0007669"/>
    <property type="project" value="TreeGrafter"/>
</dbReference>
<dbReference type="AlphaFoldDB" id="A0A2G9YTM3"/>
<organism evidence="5 6">
    <name type="scientific">Candidatus Nealsonbacteria bacterium CG23_combo_of_CG06-09_8_20_14_all_39_17</name>
    <dbReference type="NCBI Taxonomy" id="1974722"/>
    <lineage>
        <taxon>Bacteria</taxon>
        <taxon>Candidatus Nealsoniibacteriota</taxon>
    </lineage>
</organism>
<dbReference type="InterPro" id="IPR015991">
    <property type="entry name" value="TatD/YcfH-like"/>
</dbReference>
<dbReference type="NCBIfam" id="TIGR00010">
    <property type="entry name" value="YchF/TatD family DNA exonuclease"/>
    <property type="match status" value="1"/>
</dbReference>
<proteinExistence type="predicted"/>
<feature type="binding site" evidence="3">
    <location>
        <position position="150"/>
    </location>
    <ligand>
        <name>a divalent metal cation</name>
        <dbReference type="ChEBI" id="CHEBI:60240"/>
        <label>2</label>
    </ligand>
</feature>
<dbReference type="Proteomes" id="UP000229976">
    <property type="component" value="Unassembled WGS sequence"/>
</dbReference>
<feature type="coiled-coil region" evidence="4">
    <location>
        <begin position="66"/>
        <end position="139"/>
    </location>
</feature>
<feature type="binding site" evidence="3">
    <location>
        <position position="8"/>
    </location>
    <ligand>
        <name>a divalent metal cation</name>
        <dbReference type="ChEBI" id="CHEBI:60240"/>
        <label>1</label>
    </ligand>
</feature>
<dbReference type="EMBL" id="PCRO01000039">
    <property type="protein sequence ID" value="PIP22577.1"/>
    <property type="molecule type" value="Genomic_DNA"/>
</dbReference>
<accession>A0A2G9YTM3</accession>
<evidence type="ECO:0000256" key="3">
    <source>
        <dbReference type="PIRSR" id="PIRSR005902-1"/>
    </source>
</evidence>
<name>A0A2G9YTM3_9BACT</name>
<feature type="binding site" evidence="3">
    <location>
        <position position="230"/>
    </location>
    <ligand>
        <name>a divalent metal cation</name>
        <dbReference type="ChEBI" id="CHEBI:60240"/>
        <label>1</label>
    </ligand>
</feature>
<dbReference type="CDD" id="cd01310">
    <property type="entry name" value="TatD_DNAse"/>
    <property type="match status" value="1"/>
</dbReference>
<sequence>MLIDSHSHVNFKDFDEDRDEVIRRVLDSGTRMINVGTDYESSKKAIEIAKRYDEGVYASVGVHPSEVNLESVKRKAQNAKQQLKAQNLDFNKFKEFAKSKKVRAVGEIGLDYKYLSKNKEEAEKEVAQQKELFSEQIKLAQELNLPMIIHCRDAFADLVEVLEKEKRARAGFDCLGVVHCFTGDLKQAEKFIEMGFYIGFTGIIFRESEKEKLEEVIRNIPLDKILVETDCPFLTPPMAGEKRNEPSFVKYVAQRIAEIKGVSFAQIAETTTENAKTLFNF</sequence>
<feature type="binding site" evidence="3">
    <location>
        <position position="107"/>
    </location>
    <ligand>
        <name>a divalent metal cation</name>
        <dbReference type="ChEBI" id="CHEBI:60240"/>
        <label>1</label>
    </ligand>
</feature>
<dbReference type="Gene3D" id="3.20.20.140">
    <property type="entry name" value="Metal-dependent hydrolases"/>
    <property type="match status" value="1"/>
</dbReference>
<keyword evidence="1 3" id="KW-0479">Metal-binding</keyword>
<dbReference type="GO" id="GO:0016788">
    <property type="term" value="F:hydrolase activity, acting on ester bonds"/>
    <property type="evidence" value="ECO:0007669"/>
    <property type="project" value="InterPro"/>
</dbReference>
<feature type="binding site" evidence="3">
    <location>
        <position position="179"/>
    </location>
    <ligand>
        <name>a divalent metal cation</name>
        <dbReference type="ChEBI" id="CHEBI:60240"/>
        <label>2</label>
    </ligand>
</feature>
<dbReference type="InterPro" id="IPR001130">
    <property type="entry name" value="TatD-like"/>
</dbReference>
<evidence type="ECO:0000313" key="5">
    <source>
        <dbReference type="EMBL" id="PIP22577.1"/>
    </source>
</evidence>
<gene>
    <name evidence="5" type="ORF">COX37_03210</name>
</gene>
<dbReference type="InterPro" id="IPR032466">
    <property type="entry name" value="Metal_Hydrolase"/>
</dbReference>
<dbReference type="PROSITE" id="PS01137">
    <property type="entry name" value="TATD_1"/>
    <property type="match status" value="1"/>
</dbReference>
<keyword evidence="2 5" id="KW-0378">Hydrolase</keyword>
<dbReference type="GO" id="GO:0046872">
    <property type="term" value="F:metal ion binding"/>
    <property type="evidence" value="ECO:0007669"/>
    <property type="project" value="UniProtKB-KW"/>
</dbReference>